<comment type="catalytic activity">
    <reaction evidence="8">
        <text>ATP + H2O = ADP + phosphate + H(+)</text>
        <dbReference type="Rhea" id="RHEA:13065"/>
        <dbReference type="ChEBI" id="CHEBI:15377"/>
        <dbReference type="ChEBI" id="CHEBI:15378"/>
        <dbReference type="ChEBI" id="CHEBI:30616"/>
        <dbReference type="ChEBI" id="CHEBI:43474"/>
        <dbReference type="ChEBI" id="CHEBI:456216"/>
        <dbReference type="EC" id="3.6.4.13"/>
    </reaction>
</comment>
<evidence type="ECO:0000259" key="10">
    <source>
        <dbReference type="PROSITE" id="PS51192"/>
    </source>
</evidence>
<keyword evidence="3 12" id="KW-0378">Hydrolase</keyword>
<dbReference type="GeneID" id="25741458"/>
<evidence type="ECO:0000259" key="11">
    <source>
        <dbReference type="PROSITE" id="PS51194"/>
    </source>
</evidence>
<evidence type="ECO:0000256" key="8">
    <source>
        <dbReference type="ARBA" id="ARBA00047984"/>
    </source>
</evidence>
<dbReference type="Pfam" id="PF00270">
    <property type="entry name" value="DEAD"/>
    <property type="match status" value="1"/>
</dbReference>
<gene>
    <name evidence="12" type="ORF">MNEG_8582</name>
</gene>
<evidence type="ECO:0000256" key="3">
    <source>
        <dbReference type="ARBA" id="ARBA00022801"/>
    </source>
</evidence>
<evidence type="ECO:0000256" key="9">
    <source>
        <dbReference type="SAM" id="MobiDB-lite"/>
    </source>
</evidence>
<keyword evidence="2" id="KW-0547">Nucleotide-binding</keyword>
<dbReference type="PANTHER" id="PTHR47959:SF21">
    <property type="entry name" value="DEAD-BOX HELICASE 56"/>
    <property type="match status" value="1"/>
</dbReference>
<dbReference type="GO" id="GO:0003723">
    <property type="term" value="F:RNA binding"/>
    <property type="evidence" value="ECO:0007669"/>
    <property type="project" value="UniProtKB-KW"/>
</dbReference>
<dbReference type="GO" id="GO:0005829">
    <property type="term" value="C:cytosol"/>
    <property type="evidence" value="ECO:0007669"/>
    <property type="project" value="TreeGrafter"/>
</dbReference>
<evidence type="ECO:0000256" key="4">
    <source>
        <dbReference type="ARBA" id="ARBA00022806"/>
    </source>
</evidence>
<comment type="similarity">
    <text evidence="7">Belongs to the DEAD box helicase family. DDX56/DBP9 subfamily.</text>
</comment>
<dbReference type="InterPro" id="IPR011545">
    <property type="entry name" value="DEAD/DEAH_box_helicase_dom"/>
</dbReference>
<evidence type="ECO:0000256" key="5">
    <source>
        <dbReference type="ARBA" id="ARBA00022840"/>
    </source>
</evidence>
<feature type="domain" description="Helicase ATP-binding" evidence="10">
    <location>
        <begin position="1"/>
        <end position="130"/>
    </location>
</feature>
<dbReference type="Gene3D" id="3.40.50.300">
    <property type="entry name" value="P-loop containing nucleotide triphosphate hydrolases"/>
    <property type="match status" value="2"/>
</dbReference>
<feature type="region of interest" description="Disordered" evidence="9">
    <location>
        <begin position="266"/>
        <end position="298"/>
    </location>
</feature>
<dbReference type="STRING" id="145388.A0A0D2MF65"/>
<dbReference type="EC" id="3.6.4.13" evidence="1"/>
<evidence type="ECO:0000256" key="6">
    <source>
        <dbReference type="ARBA" id="ARBA00022884"/>
    </source>
</evidence>
<dbReference type="InterPro" id="IPR014001">
    <property type="entry name" value="Helicase_ATP-bd"/>
</dbReference>
<dbReference type="RefSeq" id="XP_013898401.1">
    <property type="nucleotide sequence ID" value="XM_014042947.1"/>
</dbReference>
<proteinExistence type="inferred from homology"/>
<evidence type="ECO:0000256" key="1">
    <source>
        <dbReference type="ARBA" id="ARBA00012552"/>
    </source>
</evidence>
<dbReference type="PANTHER" id="PTHR47959">
    <property type="entry name" value="ATP-DEPENDENT RNA HELICASE RHLE-RELATED"/>
    <property type="match status" value="1"/>
</dbReference>
<feature type="compositionally biased region" description="Acidic residues" evidence="9">
    <location>
        <begin position="415"/>
        <end position="424"/>
    </location>
</feature>
<evidence type="ECO:0000256" key="7">
    <source>
        <dbReference type="ARBA" id="ARBA00038041"/>
    </source>
</evidence>
<dbReference type="InterPro" id="IPR050079">
    <property type="entry name" value="DEAD_box_RNA_helicase"/>
</dbReference>
<dbReference type="Proteomes" id="UP000054498">
    <property type="component" value="Unassembled WGS sequence"/>
</dbReference>
<protein>
    <recommendedName>
        <fullName evidence="1">RNA helicase</fullName>
        <ecNumber evidence="1">3.6.4.13</ecNumber>
    </recommendedName>
</protein>
<dbReference type="AlphaFoldDB" id="A0A0D2MF65"/>
<dbReference type="OrthoDB" id="1191041at2759"/>
<reference evidence="12 13" key="1">
    <citation type="journal article" date="2013" name="BMC Genomics">
        <title>Reconstruction of the lipid metabolism for the microalga Monoraphidium neglectum from its genome sequence reveals characteristics suitable for biofuel production.</title>
        <authorList>
            <person name="Bogen C."/>
            <person name="Al-Dilaimi A."/>
            <person name="Albersmeier A."/>
            <person name="Wichmann J."/>
            <person name="Grundmann M."/>
            <person name="Rupp O."/>
            <person name="Lauersen K.J."/>
            <person name="Blifernez-Klassen O."/>
            <person name="Kalinowski J."/>
            <person name="Goesmann A."/>
            <person name="Mussgnug J.H."/>
            <person name="Kruse O."/>
        </authorList>
    </citation>
    <scope>NUCLEOTIDE SEQUENCE [LARGE SCALE GENOMIC DNA]</scope>
    <source>
        <strain evidence="12 13">SAG 48.87</strain>
    </source>
</reference>
<dbReference type="InterPro" id="IPR001650">
    <property type="entry name" value="Helicase_C-like"/>
</dbReference>
<dbReference type="PROSITE" id="PS51192">
    <property type="entry name" value="HELICASE_ATP_BIND_1"/>
    <property type="match status" value="1"/>
</dbReference>
<organism evidence="12 13">
    <name type="scientific">Monoraphidium neglectum</name>
    <dbReference type="NCBI Taxonomy" id="145388"/>
    <lineage>
        <taxon>Eukaryota</taxon>
        <taxon>Viridiplantae</taxon>
        <taxon>Chlorophyta</taxon>
        <taxon>core chlorophytes</taxon>
        <taxon>Chlorophyceae</taxon>
        <taxon>CS clade</taxon>
        <taxon>Sphaeropleales</taxon>
        <taxon>Selenastraceae</taxon>
        <taxon>Monoraphidium</taxon>
    </lineage>
</organism>
<keyword evidence="13" id="KW-1185">Reference proteome</keyword>
<dbReference type="EMBL" id="KK101865">
    <property type="protein sequence ID" value="KIY99381.1"/>
    <property type="molecule type" value="Genomic_DNA"/>
</dbReference>
<name>A0A0D2MF65_9CHLO</name>
<dbReference type="GO" id="GO:0003724">
    <property type="term" value="F:RNA helicase activity"/>
    <property type="evidence" value="ECO:0007669"/>
    <property type="project" value="UniProtKB-EC"/>
</dbReference>
<dbReference type="PROSITE" id="PS51194">
    <property type="entry name" value="HELICASE_CTER"/>
    <property type="match status" value="1"/>
</dbReference>
<keyword evidence="6" id="KW-0694">RNA-binding</keyword>
<feature type="region of interest" description="Disordered" evidence="9">
    <location>
        <begin position="134"/>
        <end position="157"/>
    </location>
</feature>
<sequence length="510" mass="52830">MAPLATQVAGEVRTVVQHCGVQLSVTALVADAPSMARAAATGAGAFVVSTPARVAAALREGWLPQGALQQRLQVLVLDEADLLLSYGYEDDLRLLAPQVPRSCQCMLMSATTSSDVEQLQKLVLHNPTTLNLLATPGPGAGGGGGEGDGGGGGGGGDLAGGGSGAAAEISHFHYPCAKEDRALVVLALLKLGLLRKKVLIFANTPDEGMRLRLFLEAFGLRLALLSPDQPLNSRSHILASFNKGLFDFLIAIDDVHARAADSAPAAAAAAGSKKRKRAKDGQQQQQQQKAGKRPAKDEEFGVTRGIDFKGVRTIVNYDLPASVQGYVHRVGRTGRAGQSGAAVTLLTPTDLPAPLAATAAESGLIKRAAPAAADKGGKVGDGGGGGFGAALLAALQGEHAQRQRKLQQQQQDGGGSDDDEEENKDGDAVVGLGGGPLPLFGRLTKAAVEGLRYRGEDVLRGISRGAVKEARAREVAQQLLNSEKLKSYFETHEAEQVGLAACRCSKVACT</sequence>
<dbReference type="GO" id="GO:0005524">
    <property type="term" value="F:ATP binding"/>
    <property type="evidence" value="ECO:0007669"/>
    <property type="project" value="UniProtKB-KW"/>
</dbReference>
<dbReference type="SUPFAM" id="SSF52540">
    <property type="entry name" value="P-loop containing nucleoside triphosphate hydrolases"/>
    <property type="match status" value="2"/>
</dbReference>
<dbReference type="KEGG" id="mng:MNEG_8582"/>
<evidence type="ECO:0000313" key="13">
    <source>
        <dbReference type="Proteomes" id="UP000054498"/>
    </source>
</evidence>
<feature type="region of interest" description="Disordered" evidence="9">
    <location>
        <begin position="399"/>
        <end position="431"/>
    </location>
</feature>
<keyword evidence="5" id="KW-0067">ATP-binding</keyword>
<accession>A0A0D2MF65</accession>
<keyword evidence="4 12" id="KW-0347">Helicase</keyword>
<dbReference type="InterPro" id="IPR027417">
    <property type="entry name" value="P-loop_NTPase"/>
</dbReference>
<evidence type="ECO:0000256" key="2">
    <source>
        <dbReference type="ARBA" id="ARBA00022741"/>
    </source>
</evidence>
<dbReference type="SMART" id="SM00490">
    <property type="entry name" value="HELICc"/>
    <property type="match status" value="1"/>
</dbReference>
<feature type="compositionally biased region" description="Gly residues" evidence="9">
    <location>
        <begin position="138"/>
        <end position="157"/>
    </location>
</feature>
<feature type="domain" description="Helicase C-terminal" evidence="11">
    <location>
        <begin position="187"/>
        <end position="376"/>
    </location>
</feature>
<dbReference type="GO" id="GO:0016887">
    <property type="term" value="F:ATP hydrolysis activity"/>
    <property type="evidence" value="ECO:0007669"/>
    <property type="project" value="RHEA"/>
</dbReference>
<dbReference type="CDD" id="cd18787">
    <property type="entry name" value="SF2_C_DEAD"/>
    <property type="match status" value="1"/>
</dbReference>
<evidence type="ECO:0000313" key="12">
    <source>
        <dbReference type="EMBL" id="KIY99381.1"/>
    </source>
</evidence>
<dbReference type="Pfam" id="PF00271">
    <property type="entry name" value="Helicase_C"/>
    <property type="match status" value="1"/>
</dbReference>